<dbReference type="InterPro" id="IPR004083">
    <property type="entry name" value="Raptor"/>
</dbReference>
<proteinExistence type="predicted"/>
<accession>A0AAD2A085</accession>
<dbReference type="AlphaFoldDB" id="A0AAD2A085"/>
<keyword evidence="2" id="KW-1185">Reference proteome</keyword>
<reference evidence="1" key="1">
    <citation type="submission" date="2023-05" db="EMBL/GenBank/DDBJ databases">
        <authorList>
            <person name="Huff M."/>
        </authorList>
    </citation>
    <scope>NUCLEOTIDE SEQUENCE</scope>
</reference>
<dbReference type="GO" id="GO:0071230">
    <property type="term" value="P:cellular response to amino acid stimulus"/>
    <property type="evidence" value="ECO:0007669"/>
    <property type="project" value="TreeGrafter"/>
</dbReference>
<evidence type="ECO:0000313" key="1">
    <source>
        <dbReference type="EMBL" id="CAI9779189.1"/>
    </source>
</evidence>
<dbReference type="PANTHER" id="PTHR12848:SF16">
    <property type="entry name" value="REGULATORY-ASSOCIATED PROTEIN OF MTOR"/>
    <property type="match status" value="1"/>
</dbReference>
<dbReference type="GO" id="GO:0030674">
    <property type="term" value="F:protein-macromolecule adaptor activity"/>
    <property type="evidence" value="ECO:0007669"/>
    <property type="project" value="TreeGrafter"/>
</dbReference>
<dbReference type="GO" id="GO:0031931">
    <property type="term" value="C:TORC1 complex"/>
    <property type="evidence" value="ECO:0007669"/>
    <property type="project" value="InterPro"/>
</dbReference>
<protein>
    <submittedName>
        <fullName evidence="1">Uncharacterized protein</fullName>
    </submittedName>
</protein>
<dbReference type="GO" id="GO:0010506">
    <property type="term" value="P:regulation of autophagy"/>
    <property type="evidence" value="ECO:0007669"/>
    <property type="project" value="TreeGrafter"/>
</dbReference>
<dbReference type="Proteomes" id="UP000834106">
    <property type="component" value="Chromosome 16"/>
</dbReference>
<dbReference type="GO" id="GO:0009267">
    <property type="term" value="P:cellular response to starvation"/>
    <property type="evidence" value="ECO:0007669"/>
    <property type="project" value="TreeGrafter"/>
</dbReference>
<dbReference type="PANTHER" id="PTHR12848">
    <property type="entry name" value="REGULATORY-ASSOCIATED PROTEIN OF MTOR"/>
    <property type="match status" value="1"/>
</dbReference>
<dbReference type="GO" id="GO:0005737">
    <property type="term" value="C:cytoplasm"/>
    <property type="evidence" value="ECO:0007669"/>
    <property type="project" value="TreeGrafter"/>
</dbReference>
<gene>
    <name evidence="1" type="ORF">FPE_LOCUS26619</name>
</gene>
<dbReference type="GO" id="GO:0031929">
    <property type="term" value="P:TOR signaling"/>
    <property type="evidence" value="ECO:0007669"/>
    <property type="project" value="InterPro"/>
</dbReference>
<evidence type="ECO:0000313" key="2">
    <source>
        <dbReference type="Proteomes" id="UP000834106"/>
    </source>
</evidence>
<sequence length="387" mass="42345">MAQREEVIRRTVYVSDIDHQGNPTPSRIRWSPSGQEACTRAGLIHVCMRHLQGSFPIEVHNEPVLLQWLCSCSGKLWADFTEAQMSGLQLEAPDILAPLLFEPQPEVCFFLCNVLVEALSRFAFGHNKNLKSVAVANWKPQSKSVLTSLPSFLIKGAGSVHTTPSRYMSQGSIVSSTVSPLLGDSDSGILNDCVSKGGLNHTRPRPLENTFYLKCVLAIYTLAKDPSPHVASLGQRVLSTIGIEQVVAKSVKSSGESVRPVESTSTPNPRLAGLAHSSSCFSRPFSADIQNPPVSPSRSSYLEMRRVCSPELRPRLMNSPDSGLADLRLVGTQFGTGTKAALLQPFLPVVIAADEKERIRRWTYPDLERLHVKGASEISYCIFFSSG</sequence>
<organism evidence="1 2">
    <name type="scientific">Fraxinus pennsylvanica</name>
    <dbReference type="NCBI Taxonomy" id="56036"/>
    <lineage>
        <taxon>Eukaryota</taxon>
        <taxon>Viridiplantae</taxon>
        <taxon>Streptophyta</taxon>
        <taxon>Embryophyta</taxon>
        <taxon>Tracheophyta</taxon>
        <taxon>Spermatophyta</taxon>
        <taxon>Magnoliopsida</taxon>
        <taxon>eudicotyledons</taxon>
        <taxon>Gunneridae</taxon>
        <taxon>Pentapetalae</taxon>
        <taxon>asterids</taxon>
        <taxon>lamiids</taxon>
        <taxon>Lamiales</taxon>
        <taxon>Oleaceae</taxon>
        <taxon>Oleeae</taxon>
        <taxon>Fraxinus</taxon>
    </lineage>
</organism>
<dbReference type="EMBL" id="OU503051">
    <property type="protein sequence ID" value="CAI9779189.1"/>
    <property type="molecule type" value="Genomic_DNA"/>
</dbReference>
<dbReference type="GO" id="GO:0030307">
    <property type="term" value="P:positive regulation of cell growth"/>
    <property type="evidence" value="ECO:0007669"/>
    <property type="project" value="TreeGrafter"/>
</dbReference>
<name>A0AAD2A085_9LAMI</name>